<reference evidence="2" key="1">
    <citation type="submission" date="2017-04" db="EMBL/GenBank/DDBJ databases">
        <title>Function of individual gut microbiota members based on whole genome sequencing of pure cultures obtained from chicken caecum.</title>
        <authorList>
            <person name="Medvecky M."/>
            <person name="Cejkova D."/>
            <person name="Polansky O."/>
            <person name="Karasova D."/>
            <person name="Kubasova T."/>
            <person name="Cizek A."/>
            <person name="Rychlik I."/>
        </authorList>
    </citation>
    <scope>NUCLEOTIDE SEQUENCE [LARGE SCALE GENOMIC DNA]</scope>
    <source>
        <strain evidence="2">An273</strain>
    </source>
</reference>
<protein>
    <submittedName>
        <fullName evidence="1">Uncharacterized protein</fullName>
    </submittedName>
</protein>
<dbReference type="AlphaFoldDB" id="A0A1Y4DAN6"/>
<evidence type="ECO:0000313" key="1">
    <source>
        <dbReference type="EMBL" id="OUO56264.1"/>
    </source>
</evidence>
<sequence>MLDIDVSSSLDCEGSFAGTCGSKNYSYSIFCETKRCEIQFYRNNGDTNDYYKGYVSTSDGSNWGGYCGYESALGKPVCDMFATMGNNVMVEEL</sequence>
<gene>
    <name evidence="1" type="ORF">B5F75_06515</name>
</gene>
<proteinExistence type="predicted"/>
<evidence type="ECO:0000313" key="2">
    <source>
        <dbReference type="Proteomes" id="UP000196368"/>
    </source>
</evidence>
<accession>A0A1Y4DAN6</accession>
<dbReference type="RefSeq" id="WP_087289170.1">
    <property type="nucleotide sequence ID" value="NZ_NFJD01000004.1"/>
</dbReference>
<name>A0A1Y4DAN6_9BACT</name>
<dbReference type="EMBL" id="NFJD01000004">
    <property type="protein sequence ID" value="OUO56264.1"/>
    <property type="molecule type" value="Genomic_DNA"/>
</dbReference>
<organism evidence="1 2">
    <name type="scientific">Candidatus Avelusimicrobium gallicola</name>
    <dbReference type="NCBI Taxonomy" id="2562704"/>
    <lineage>
        <taxon>Bacteria</taxon>
        <taxon>Pseudomonadati</taxon>
        <taxon>Elusimicrobiota</taxon>
        <taxon>Elusimicrobia</taxon>
        <taxon>Elusimicrobiales</taxon>
        <taxon>Elusimicrobiaceae</taxon>
        <taxon>Candidatus Avelusimicrobium</taxon>
    </lineage>
</organism>
<keyword evidence="2" id="KW-1185">Reference proteome</keyword>
<comment type="caution">
    <text evidence="1">The sequence shown here is derived from an EMBL/GenBank/DDBJ whole genome shotgun (WGS) entry which is preliminary data.</text>
</comment>
<dbReference type="Proteomes" id="UP000196368">
    <property type="component" value="Unassembled WGS sequence"/>
</dbReference>